<dbReference type="PANTHER" id="PTHR33406:SF13">
    <property type="entry name" value="MEMBRANE PROTEIN YDFJ"/>
    <property type="match status" value="1"/>
</dbReference>
<evidence type="ECO:0000256" key="4">
    <source>
        <dbReference type="ARBA" id="ARBA00022989"/>
    </source>
</evidence>
<keyword evidence="2" id="KW-1003">Cell membrane</keyword>
<keyword evidence="5 6" id="KW-0472">Membrane</keyword>
<name>D7BNR6_ARCHD</name>
<dbReference type="InterPro" id="IPR000731">
    <property type="entry name" value="SSD"/>
</dbReference>
<evidence type="ECO:0000313" key="8">
    <source>
        <dbReference type="EMBL" id="ADH92565.1"/>
    </source>
</evidence>
<evidence type="ECO:0000256" key="5">
    <source>
        <dbReference type="ARBA" id="ARBA00023136"/>
    </source>
</evidence>
<proteinExistence type="predicted"/>
<dbReference type="eggNOG" id="COG2409">
    <property type="taxonomic scope" value="Bacteria"/>
</dbReference>
<dbReference type="OrthoDB" id="7051771at2"/>
<dbReference type="PROSITE" id="PS50156">
    <property type="entry name" value="SSD"/>
    <property type="match status" value="1"/>
</dbReference>
<dbReference type="Pfam" id="PF03176">
    <property type="entry name" value="MMPL"/>
    <property type="match status" value="2"/>
</dbReference>
<evidence type="ECO:0000259" key="7">
    <source>
        <dbReference type="PROSITE" id="PS50156"/>
    </source>
</evidence>
<protein>
    <submittedName>
        <fullName evidence="8">Integral membrane protein</fullName>
    </submittedName>
</protein>
<evidence type="ECO:0000256" key="6">
    <source>
        <dbReference type="SAM" id="Phobius"/>
    </source>
</evidence>
<evidence type="ECO:0000313" key="9">
    <source>
        <dbReference type="Proteomes" id="UP000000376"/>
    </source>
</evidence>
<dbReference type="InterPro" id="IPR050545">
    <property type="entry name" value="Mycobact_MmpL"/>
</dbReference>
<dbReference type="InterPro" id="IPR004869">
    <property type="entry name" value="MMPL_dom"/>
</dbReference>
<dbReference type="EMBL" id="CP002045">
    <property type="protein sequence ID" value="ADH92565.1"/>
    <property type="molecule type" value="Genomic_DNA"/>
</dbReference>
<sequence>MFERLGNRVARRPKTFILLWAVIMILGASGALWGFGQGNLFARLDSSESMIPGSESDIVLQASGTHGVGEKIIVVVNNGTVPTTHSQLADFRKNVRNLSHVTSVADPETVHAQFEAEKTERINQAVQQALAQYGNAVDPAIAHAIRQQVTQSVEEKLRAQPDPADMFTAKNSYVIAISLEPGHWPDTVTQIDRYVTEFNTGLKNSSAHALSTTLAKNAIMEQTAQDLVIGEAVGLPLALVLLIVIFGGFLAAGMPLIGALTSIAAGLGVIWVLTFVTTVDNFIINIVSLIGLALSIDYGLLIVSRFREETQHTSDPSQAIQRTISTAGRTVAFSALTIAFSICGLFFMNAPILRMIAAGGVSITLLAVLTALTLVPALIALNARRLQAPSPLARIGLIRILFKKVGDSSSDHGIFSRLARWIHRKPWPVLLSSATIIALLILPLSGLSMRSNFMEYLPQNSPERSAYTNIQSTFPAFSIPSGTVLANAPVGSTKELQRQIAELPHVANVREPIDIGNNRTLIDFVVDTPDQAGPLVTQTVQKIRALQPGYTHFVGGSGALQLDFNESIRQDAPAALAVVAIAVLMLLFFMTRSVIAPLTALLINSASLLAGLGGATVIFKHGLFGLPQTPGLETFVVATAVAFGFGLAMDYEVFLLARIKEYWDAGESNDDAVVHGLQRSGRIITSAAAIIVAVFIGFVFGDLVAVKQIGVVLALIVIIDATVVRMLLVPAMMTLLGRWNWWAPAPLKRLYNRFRIMH</sequence>
<evidence type="ECO:0000256" key="2">
    <source>
        <dbReference type="ARBA" id="ARBA00022475"/>
    </source>
</evidence>
<organism evidence="8 9">
    <name type="scientific">Arcanobacterium haemolyticum (strain ATCC 9345 / DSM 20595 / CCM 5947 / CCUG 17215 / LMG 16163 / NBRC 15585 / NCTC 8452 / 11018)</name>
    <dbReference type="NCBI Taxonomy" id="644284"/>
    <lineage>
        <taxon>Bacteria</taxon>
        <taxon>Bacillati</taxon>
        <taxon>Actinomycetota</taxon>
        <taxon>Actinomycetes</taxon>
        <taxon>Actinomycetales</taxon>
        <taxon>Actinomycetaceae</taxon>
        <taxon>Arcanobacterium</taxon>
    </lineage>
</organism>
<feature type="transmembrane region" description="Helical" evidence="6">
    <location>
        <begin position="282"/>
        <end position="303"/>
    </location>
</feature>
<feature type="transmembrane region" description="Helical" evidence="6">
    <location>
        <begin position="331"/>
        <end position="350"/>
    </location>
</feature>
<accession>D7BNR6</accession>
<feature type="domain" description="SSD" evidence="7">
    <location>
        <begin position="256"/>
        <end position="381"/>
    </location>
</feature>
<feature type="transmembrane region" description="Helical" evidence="6">
    <location>
        <begin position="256"/>
        <end position="276"/>
    </location>
</feature>
<dbReference type="Proteomes" id="UP000000376">
    <property type="component" value="Chromosome"/>
</dbReference>
<dbReference type="Gene3D" id="1.20.1640.10">
    <property type="entry name" value="Multidrug efflux transporter AcrB transmembrane domain"/>
    <property type="match status" value="2"/>
</dbReference>
<reference evidence="8 9" key="1">
    <citation type="journal article" date="2010" name="Stand. Genomic Sci.">
        <title>Complete genome sequence of Arcanobacterium haemolyticum type strain (11018).</title>
        <authorList>
            <person name="Yasawong M."/>
            <person name="Teshima H."/>
            <person name="Lapidus A."/>
            <person name="Nolan M."/>
            <person name="Lucas S."/>
            <person name="Glavina Del Rio T."/>
            <person name="Tice H."/>
            <person name="Cheng J."/>
            <person name="Bruce D."/>
            <person name="Detter C."/>
            <person name="Tapia R."/>
            <person name="Han C."/>
            <person name="Goodwin L."/>
            <person name="Pitluck S."/>
            <person name="Liolios K."/>
            <person name="Ivanova N."/>
            <person name="Mavromatis K."/>
            <person name="Mikhailova N."/>
            <person name="Pati A."/>
            <person name="Chen A."/>
            <person name="Palaniappan K."/>
            <person name="Land M."/>
            <person name="Hauser L."/>
            <person name="Chang Y."/>
            <person name="Jeffries C."/>
            <person name="Rohde M."/>
            <person name="Sikorski J."/>
            <person name="Pukall R."/>
            <person name="Goker M."/>
            <person name="Woyke T."/>
            <person name="Bristow J."/>
            <person name="Eisen J."/>
            <person name="Markowitz V."/>
            <person name="Hugenholtz P."/>
            <person name="Kyrpides N."/>
            <person name="Klenk H."/>
        </authorList>
    </citation>
    <scope>NUCLEOTIDE SEQUENCE [LARGE SCALE GENOMIC DNA]</scope>
    <source>
        <strain evidence="9">ATCC 9345 / DSM 20595 / CCUG 17215 / LMG 16163 / NBRC 15585 / NCTC 8452 / 11018</strain>
    </source>
</reference>
<dbReference type="KEGG" id="ahe:Arch_0839"/>
<feature type="transmembrane region" description="Helical" evidence="6">
    <location>
        <begin position="227"/>
        <end position="249"/>
    </location>
</feature>
<feature type="transmembrane region" description="Helical" evidence="6">
    <location>
        <begin position="635"/>
        <end position="657"/>
    </location>
</feature>
<feature type="transmembrane region" description="Helical" evidence="6">
    <location>
        <begin position="427"/>
        <end position="447"/>
    </location>
</feature>
<dbReference type="STRING" id="644284.Arch_0839"/>
<dbReference type="SUPFAM" id="SSF82866">
    <property type="entry name" value="Multidrug efflux transporter AcrB transmembrane domain"/>
    <property type="match status" value="2"/>
</dbReference>
<gene>
    <name evidence="8" type="ordered locus">Arch_0839</name>
</gene>
<feature type="transmembrane region" description="Helical" evidence="6">
    <location>
        <begin position="356"/>
        <end position="381"/>
    </location>
</feature>
<feature type="transmembrane region" description="Helical" evidence="6">
    <location>
        <begin position="572"/>
        <end position="589"/>
    </location>
</feature>
<feature type="transmembrane region" description="Helical" evidence="6">
    <location>
        <begin position="683"/>
        <end position="703"/>
    </location>
</feature>
<dbReference type="GO" id="GO:0005886">
    <property type="term" value="C:plasma membrane"/>
    <property type="evidence" value="ECO:0007669"/>
    <property type="project" value="UniProtKB-SubCell"/>
</dbReference>
<feature type="transmembrane region" description="Helical" evidence="6">
    <location>
        <begin position="709"/>
        <end position="728"/>
    </location>
</feature>
<feature type="transmembrane region" description="Helical" evidence="6">
    <location>
        <begin position="601"/>
        <end position="623"/>
    </location>
</feature>
<keyword evidence="9" id="KW-1185">Reference proteome</keyword>
<dbReference type="HOGENOM" id="CLU_005108_5_0_11"/>
<dbReference type="RefSeq" id="WP_013170061.1">
    <property type="nucleotide sequence ID" value="NC_014218.1"/>
</dbReference>
<keyword evidence="4 6" id="KW-1133">Transmembrane helix</keyword>
<comment type="subcellular location">
    <subcellularLocation>
        <location evidence="1">Cell membrane</location>
        <topology evidence="1">Multi-pass membrane protein</topology>
    </subcellularLocation>
</comment>
<evidence type="ECO:0000256" key="3">
    <source>
        <dbReference type="ARBA" id="ARBA00022692"/>
    </source>
</evidence>
<keyword evidence="3 6" id="KW-0812">Transmembrane</keyword>
<dbReference type="PANTHER" id="PTHR33406">
    <property type="entry name" value="MEMBRANE PROTEIN MJ1562-RELATED"/>
    <property type="match status" value="1"/>
</dbReference>
<evidence type="ECO:0000256" key="1">
    <source>
        <dbReference type="ARBA" id="ARBA00004651"/>
    </source>
</evidence>
<dbReference type="eggNOG" id="COG1033">
    <property type="taxonomic scope" value="Bacteria"/>
</dbReference>
<dbReference type="AlphaFoldDB" id="D7BNR6"/>